<keyword evidence="1" id="KW-0812">Transmembrane</keyword>
<sequence>MAKLLWFFMLLVLLVVVILLSGAIYAILYYKSDKKLKLSDSLKYVKEGALAISPLHNNGIRNNGDRTPVIT</sequence>
<protein>
    <submittedName>
        <fullName evidence="2">P8</fullName>
    </submittedName>
</protein>
<evidence type="ECO:0000313" key="2">
    <source>
        <dbReference type="EMBL" id="QOJ38408.1"/>
    </source>
</evidence>
<accession>A0A7L9CBV3</accession>
<dbReference type="EMBL" id="MT936298">
    <property type="protein sequence ID" value="QOJ38408.1"/>
    <property type="molecule type" value="Genomic_RNA"/>
</dbReference>
<evidence type="ECO:0000256" key="1">
    <source>
        <dbReference type="SAM" id="Phobius"/>
    </source>
</evidence>
<organism evidence="2">
    <name type="scientific">Olivavirus actinidiae</name>
    <dbReference type="NCBI Taxonomy" id="2024724"/>
    <lineage>
        <taxon>Viruses</taxon>
        <taxon>Riboviria</taxon>
        <taxon>Orthornavirae</taxon>
        <taxon>Kitrinoviricota</taxon>
        <taxon>Alsuviricetes</taxon>
        <taxon>Martellivirales</taxon>
        <taxon>Closteroviridae</taxon>
        <taxon>Olivavirus</taxon>
    </lineage>
</organism>
<proteinExistence type="predicted"/>
<keyword evidence="1" id="KW-0472">Membrane</keyword>
<reference evidence="2" key="1">
    <citation type="submission" date="2020-08" db="EMBL/GenBank/DDBJ databases">
        <title>High throughput sequencing combined with conventional Sanger sequencing revealed high molecular diversity in AcV-1 population from kiwifruit grown in China.</title>
        <authorList>
            <person name="Hong N."/>
            <person name="Wen S."/>
        </authorList>
    </citation>
    <scope>NUCLEOTIDE SEQUENCE</scope>
    <source>
        <strain evidence="2">JX-c10084</strain>
    </source>
</reference>
<name>A0A7L9CBV3_9CLOS</name>
<keyword evidence="1" id="KW-1133">Transmembrane helix</keyword>
<feature type="transmembrane region" description="Helical" evidence="1">
    <location>
        <begin position="6"/>
        <end position="30"/>
    </location>
</feature>